<dbReference type="PANTHER" id="PTHR22916">
    <property type="entry name" value="GLYCOSYLTRANSFERASE"/>
    <property type="match status" value="1"/>
</dbReference>
<dbReference type="InterPro" id="IPR001173">
    <property type="entry name" value="Glyco_trans_2-like"/>
</dbReference>
<accession>A0A075LNT2</accession>
<evidence type="ECO:0000313" key="6">
    <source>
        <dbReference type="Proteomes" id="UP000199735"/>
    </source>
</evidence>
<dbReference type="Pfam" id="PF00535">
    <property type="entry name" value="Glycos_transf_2"/>
    <property type="match status" value="1"/>
</dbReference>
<evidence type="ECO:0000313" key="5">
    <source>
        <dbReference type="Proteomes" id="UP000027980"/>
    </source>
</evidence>
<reference evidence="4 6" key="2">
    <citation type="submission" date="2016-10" db="EMBL/GenBank/DDBJ databases">
        <authorList>
            <person name="Varghese N."/>
            <person name="Submissions S."/>
        </authorList>
    </citation>
    <scope>NUCLEOTIDE SEQUENCE [LARGE SCALE GENOMIC DNA]</scope>
    <source>
        <strain evidence="4 6">DSM 21619</strain>
    </source>
</reference>
<evidence type="ECO:0000313" key="4">
    <source>
        <dbReference type="EMBL" id="SEN43883.1"/>
    </source>
</evidence>
<dbReference type="EMBL" id="FOCD01000002">
    <property type="protein sequence ID" value="SEN43883.1"/>
    <property type="molecule type" value="Genomic_DNA"/>
</dbReference>
<dbReference type="PANTHER" id="PTHR22916:SF3">
    <property type="entry name" value="UDP-GLCNAC:BETAGAL BETA-1,3-N-ACETYLGLUCOSAMINYLTRANSFERASE-LIKE PROTEIN 1"/>
    <property type="match status" value="1"/>
</dbReference>
<dbReference type="AlphaFoldDB" id="A0A075LNT2"/>
<dbReference type="HOGENOM" id="CLU_025996_0_4_9"/>
<dbReference type="GO" id="GO:0016758">
    <property type="term" value="F:hexosyltransferase activity"/>
    <property type="evidence" value="ECO:0007669"/>
    <property type="project" value="UniProtKB-ARBA"/>
</dbReference>
<sequence>MLPKVTIIIPFYNDKYVPHAIQSSLDQTYPNIEVLLVDDGSTTELDKLEPYLEHITYIRKENGGTATALNHGIEKSTGEYIAWLSSDDIFLPEKIQVQMEYMLANNALVSFANYHLIDKDNQVFYPWCGKRFSPAQNEKEVYESFRTENPVNGCTIVARKDVFDTTGLFNPGFLYTHDYDMWFRMLLTGFHMHYIDQVLIHFRSHAESGTSRFQPQIKHEIKTIEDYYRPILDEYLEKYASFNTKESS</sequence>
<accession>A0AAX2EGF6</accession>
<organism evidence="3 5">
    <name type="scientific">Terribacillus saccharophilus</name>
    <dbReference type="NCBI Taxonomy" id="361277"/>
    <lineage>
        <taxon>Bacteria</taxon>
        <taxon>Bacillati</taxon>
        <taxon>Bacillota</taxon>
        <taxon>Bacilli</taxon>
        <taxon>Bacillales</taxon>
        <taxon>Bacillaceae</taxon>
        <taxon>Terribacillus</taxon>
    </lineage>
</organism>
<dbReference type="InterPro" id="IPR029044">
    <property type="entry name" value="Nucleotide-diphossugar_trans"/>
</dbReference>
<dbReference type="Gene3D" id="3.90.550.10">
    <property type="entry name" value="Spore Coat Polysaccharide Biosynthesis Protein SpsA, Chain A"/>
    <property type="match status" value="1"/>
</dbReference>
<evidence type="ECO:0000259" key="2">
    <source>
        <dbReference type="Pfam" id="PF00535"/>
    </source>
</evidence>
<gene>
    <name evidence="3" type="ORF">GZ22_13960</name>
    <name evidence="4" type="ORF">SAMN04489762_2251</name>
</gene>
<evidence type="ECO:0000256" key="1">
    <source>
        <dbReference type="ARBA" id="ARBA00006739"/>
    </source>
</evidence>
<dbReference type="EMBL" id="CP008876">
    <property type="protein sequence ID" value="AIF67632.1"/>
    <property type="molecule type" value="Genomic_DNA"/>
</dbReference>
<dbReference type="Proteomes" id="UP000027980">
    <property type="component" value="Chromosome"/>
</dbReference>
<dbReference type="OrthoDB" id="396512at2"/>
<comment type="similarity">
    <text evidence="1">Belongs to the glycosyltransferase 2 family.</text>
</comment>
<dbReference type="GeneID" id="34222967"/>
<protein>
    <submittedName>
        <fullName evidence="3">Glycosyl transferase</fullName>
    </submittedName>
    <submittedName>
        <fullName evidence="4">Glycosyltransferase, GT2 family</fullName>
    </submittedName>
</protein>
<evidence type="ECO:0000313" key="3">
    <source>
        <dbReference type="EMBL" id="AIF67632.1"/>
    </source>
</evidence>
<proteinExistence type="inferred from homology"/>
<reference evidence="3 5" key="1">
    <citation type="submission" date="2014-07" db="EMBL/GenBank/DDBJ databases">
        <title>Complete genome sequence of a moderately halophilic bacterium Terribacillus aidingensis MP602, isolated from Cryptomeria fortunei in Tianmu mountain in China.</title>
        <authorList>
            <person name="Wang Y."/>
            <person name="Lu P."/>
            <person name="Zhang L."/>
        </authorList>
    </citation>
    <scope>NUCLEOTIDE SEQUENCE [LARGE SCALE GENOMIC DNA]</scope>
    <source>
        <strain evidence="3 5">MP602</strain>
    </source>
</reference>
<dbReference type="RefSeq" id="WP_038563465.1">
    <property type="nucleotide sequence ID" value="NZ_CP008876.1"/>
</dbReference>
<dbReference type="SUPFAM" id="SSF53448">
    <property type="entry name" value="Nucleotide-diphospho-sugar transferases"/>
    <property type="match status" value="1"/>
</dbReference>
<feature type="domain" description="Glycosyltransferase 2-like" evidence="2">
    <location>
        <begin position="6"/>
        <end position="131"/>
    </location>
</feature>
<dbReference type="Proteomes" id="UP000199735">
    <property type="component" value="Unassembled WGS sequence"/>
</dbReference>
<dbReference type="KEGG" id="tap:GZ22_13960"/>
<name>A0A075LNT2_9BACI</name>
<keyword evidence="3" id="KW-0808">Transferase</keyword>